<comment type="caution">
    <text evidence="3">The sequence shown here is derived from an EMBL/GenBank/DDBJ whole genome shotgun (WGS) entry which is preliminary data.</text>
</comment>
<keyword evidence="1" id="KW-0175">Coiled coil</keyword>
<keyword evidence="4" id="KW-1185">Reference proteome</keyword>
<dbReference type="Proteomes" id="UP001163046">
    <property type="component" value="Unassembled WGS sequence"/>
</dbReference>
<evidence type="ECO:0000259" key="2">
    <source>
        <dbReference type="PROSITE" id="PS50181"/>
    </source>
</evidence>
<dbReference type="EMBL" id="MU827795">
    <property type="protein sequence ID" value="KAJ7328676.1"/>
    <property type="molecule type" value="Genomic_DNA"/>
</dbReference>
<accession>A0A9W9YAJ8</accession>
<dbReference type="InterPro" id="IPR001810">
    <property type="entry name" value="F-box_dom"/>
</dbReference>
<sequence length="619" mass="71121">MPPGTKRRKTEDCCYGSFVSGSPRYVTRLFLRERRASGIESIGPYFGSLPPEMLNLLFSFLDAPALSSLGSTCRVLDSYAKRMWKPLCSRLGLVHKPTVLCVANPLSEASAFSYDKAVELCRGEKRWEIMAMRNWLYSKWRCVVCYRNCSHRVDVHFDVTLCDSCHPLFYRRKCHAKEQFSLTERDLRTIDNDSYEFLVSDLITIARRKYGSREALEDRLSHKQRQKNMREAEKQCALVQREREVLRALESLNSSYSDIESVDARCMPYVSTPASYQYAPQQSAEDAAKWLIGWKNRQETRHKLLMAEIEARSSRCKGCRARYDYRLPSATKCTHVLEDNAVKLMETIKDNFHHDIAHYTRHGQLSMETGVYDMEHRSAQELFLRNERRTKLMEELEVKKAEWPSILNGQKDAMNCNYAQDFIFKGVAILDTDGNKCRLRNAKDVARVILAKAHGWDSRFKEVMGELAKKGFLPPFDRLKLEGHLLMDDFVESTVVVHGDNIIACSATEVADRIAVIEGLEEEQKSSAAQRCARIYAECNRKPDITALRQVRRNSLVKSLNVKSFSECGPSSDRQWSPAHEYINCGTTTSLFGYKLTTPEAVACLIRLKREIHTQTKML</sequence>
<feature type="coiled-coil region" evidence="1">
    <location>
        <begin position="213"/>
        <end position="249"/>
    </location>
</feature>
<evidence type="ECO:0000313" key="4">
    <source>
        <dbReference type="Proteomes" id="UP001163046"/>
    </source>
</evidence>
<protein>
    <recommendedName>
        <fullName evidence="2">F-box domain-containing protein</fullName>
    </recommendedName>
</protein>
<reference evidence="3" key="1">
    <citation type="submission" date="2023-01" db="EMBL/GenBank/DDBJ databases">
        <title>Genome assembly of the deep-sea coral Lophelia pertusa.</title>
        <authorList>
            <person name="Herrera S."/>
            <person name="Cordes E."/>
        </authorList>
    </citation>
    <scope>NUCLEOTIDE SEQUENCE</scope>
    <source>
        <strain evidence="3">USNM1676648</strain>
        <tissue evidence="3">Polyp</tissue>
    </source>
</reference>
<evidence type="ECO:0000256" key="1">
    <source>
        <dbReference type="SAM" id="Coils"/>
    </source>
</evidence>
<dbReference type="InterPro" id="IPR036047">
    <property type="entry name" value="F-box-like_dom_sf"/>
</dbReference>
<gene>
    <name evidence="3" type="ORF">OS493_023951</name>
</gene>
<organism evidence="3 4">
    <name type="scientific">Desmophyllum pertusum</name>
    <dbReference type="NCBI Taxonomy" id="174260"/>
    <lineage>
        <taxon>Eukaryota</taxon>
        <taxon>Metazoa</taxon>
        <taxon>Cnidaria</taxon>
        <taxon>Anthozoa</taxon>
        <taxon>Hexacorallia</taxon>
        <taxon>Scleractinia</taxon>
        <taxon>Caryophylliina</taxon>
        <taxon>Caryophylliidae</taxon>
        <taxon>Desmophyllum</taxon>
    </lineage>
</organism>
<evidence type="ECO:0000313" key="3">
    <source>
        <dbReference type="EMBL" id="KAJ7328676.1"/>
    </source>
</evidence>
<dbReference type="PROSITE" id="PS50181">
    <property type="entry name" value="FBOX"/>
    <property type="match status" value="1"/>
</dbReference>
<dbReference type="AlphaFoldDB" id="A0A9W9YAJ8"/>
<name>A0A9W9YAJ8_9CNID</name>
<proteinExistence type="predicted"/>
<dbReference type="OrthoDB" id="5946613at2759"/>
<feature type="domain" description="F-box" evidence="2">
    <location>
        <begin position="43"/>
        <end position="87"/>
    </location>
</feature>
<dbReference type="SUPFAM" id="SSF81383">
    <property type="entry name" value="F-box domain"/>
    <property type="match status" value="1"/>
</dbReference>